<accession>A0AAD4R1L5</accession>
<dbReference type="PROSITE" id="PS51257">
    <property type="entry name" value="PROKAR_LIPOPROTEIN"/>
    <property type="match status" value="1"/>
</dbReference>
<gene>
    <name evidence="1" type="ORF">DdX_14784</name>
</gene>
<organism evidence="1 2">
    <name type="scientific">Ditylenchus destructor</name>
    <dbReference type="NCBI Taxonomy" id="166010"/>
    <lineage>
        <taxon>Eukaryota</taxon>
        <taxon>Metazoa</taxon>
        <taxon>Ecdysozoa</taxon>
        <taxon>Nematoda</taxon>
        <taxon>Chromadorea</taxon>
        <taxon>Rhabditida</taxon>
        <taxon>Tylenchina</taxon>
        <taxon>Tylenchomorpha</taxon>
        <taxon>Sphaerularioidea</taxon>
        <taxon>Anguinidae</taxon>
        <taxon>Anguininae</taxon>
        <taxon>Ditylenchus</taxon>
    </lineage>
</organism>
<proteinExistence type="predicted"/>
<protein>
    <submittedName>
        <fullName evidence="1">Uncharacterized protein</fullName>
    </submittedName>
</protein>
<name>A0AAD4R1L5_9BILA</name>
<comment type="caution">
    <text evidence="1">The sequence shown here is derived from an EMBL/GenBank/DDBJ whole genome shotgun (WGS) entry which is preliminary data.</text>
</comment>
<keyword evidence="2" id="KW-1185">Reference proteome</keyword>
<dbReference type="Proteomes" id="UP001201812">
    <property type="component" value="Unassembled WGS sequence"/>
</dbReference>
<dbReference type="AlphaFoldDB" id="A0AAD4R1L5"/>
<sequence>MAGSKTRKKLRNVKSTVAILITSGCGDENFGHVLSGLVTFDALAGGGFQRRKLFLCLLQGMFGIRGILVCEECLECLECRAFGTSSRYLETILECEEFGIQGILECRYHEVQISPTKEMATCKAILHSPVLSGKDFL</sequence>
<evidence type="ECO:0000313" key="2">
    <source>
        <dbReference type="Proteomes" id="UP001201812"/>
    </source>
</evidence>
<evidence type="ECO:0000313" key="1">
    <source>
        <dbReference type="EMBL" id="KAI1703645.1"/>
    </source>
</evidence>
<reference evidence="1" key="1">
    <citation type="submission" date="2022-01" db="EMBL/GenBank/DDBJ databases">
        <title>Genome Sequence Resource for Two Populations of Ditylenchus destructor, the Migratory Endoparasitic Phytonematode.</title>
        <authorList>
            <person name="Zhang H."/>
            <person name="Lin R."/>
            <person name="Xie B."/>
        </authorList>
    </citation>
    <scope>NUCLEOTIDE SEQUENCE</scope>
    <source>
        <strain evidence="1">BazhouSP</strain>
    </source>
</reference>
<dbReference type="EMBL" id="JAKKPZ010000079">
    <property type="protein sequence ID" value="KAI1703645.1"/>
    <property type="molecule type" value="Genomic_DNA"/>
</dbReference>